<feature type="compositionally biased region" description="Polar residues" evidence="2">
    <location>
        <begin position="148"/>
        <end position="163"/>
    </location>
</feature>
<feature type="region of interest" description="Disordered" evidence="2">
    <location>
        <begin position="218"/>
        <end position="328"/>
    </location>
</feature>
<feature type="compositionally biased region" description="Low complexity" evidence="2">
    <location>
        <begin position="514"/>
        <end position="528"/>
    </location>
</feature>
<evidence type="ECO:0000313" key="3">
    <source>
        <dbReference type="EMBL" id="KAG9240394.1"/>
    </source>
</evidence>
<gene>
    <name evidence="3" type="ORF">BJ878DRAFT_430387</name>
</gene>
<feature type="region of interest" description="Disordered" evidence="2">
    <location>
        <begin position="678"/>
        <end position="768"/>
    </location>
</feature>
<feature type="compositionally biased region" description="Acidic residues" evidence="2">
    <location>
        <begin position="623"/>
        <end position="634"/>
    </location>
</feature>
<evidence type="ECO:0000313" key="4">
    <source>
        <dbReference type="Proteomes" id="UP000887226"/>
    </source>
</evidence>
<sequence length="768" mass="85378">LTNPNNSRSNDRNDVNGPITPTRRRQQHQQIPRLRTHIEAASVGISPPRSPRVRLAEQQQQQGYQRGEPQPAELISRPSSSTAPISTSAYSPDDPRLPHRTVQISKHTASSILYALEDALRHPNPFTPDLIEENASMSSLIAEDPSASAGNGRTGRTQVPGTTGSPGGIRGPREIMRERQARERRKAEDTAQEELRIANAKEEDRLLAEARRRSEERRVLAAGAAAQQRVGESTQRGSGGTTGQRVSDNSQRSERERQRIASGERQQEQPLQAVGSGRGGNAARPRPTQIQRPLQPASRTARDEQDVAEAGSSHAGPPPLQGGKESTAMRSSFPHAFERWETLSAHWEGLTSFWIRRLEENSNEINREPISQQLSRQVTDLSAAGANLFHAVVELQRLRASSERKFQRWFFETRAEQERLQENQAMIENSLQQERRERAQAIAEAVEGERERSDFDKRMAEMKRELFISKEEARRAWDELGRREQTERERMIALREGQPVNIGGVQVVPMMQGVPSRRGSAARTGGRAQEMEEPVDESEEAYEQYQRSRRAEPADSFTEEHATHARATSIPTATTTYADYNQAPAVQSSAAISRAYYHQAGDSTGRSEGDQSRPSYGGSEGAMSEDVEEYEIDSEGQFVRDAEGNRIRYRSVIIDDGVDQYNANAARVREEELAYLQQHGQAATSSVENAQGSTTTNPTVRVQPTPTSHPSANVAEPVDYSGGDYGSGPGWEAVPRHHHPTRLSDVLEEDERSRTSASQVSRHGGGRE</sequence>
<dbReference type="AlphaFoldDB" id="A0A9P7YUV3"/>
<reference evidence="3" key="1">
    <citation type="journal article" date="2021" name="IMA Fungus">
        <title>Genomic characterization of three marine fungi, including Emericellopsis atlantica sp. nov. with signatures of a generalist lifestyle and marine biomass degradation.</title>
        <authorList>
            <person name="Hagestad O.C."/>
            <person name="Hou L."/>
            <person name="Andersen J.H."/>
            <person name="Hansen E.H."/>
            <person name="Altermark B."/>
            <person name="Li C."/>
            <person name="Kuhnert E."/>
            <person name="Cox R.J."/>
            <person name="Crous P.W."/>
            <person name="Spatafora J.W."/>
            <person name="Lail K."/>
            <person name="Amirebrahimi M."/>
            <person name="Lipzen A."/>
            <person name="Pangilinan J."/>
            <person name="Andreopoulos W."/>
            <person name="Hayes R.D."/>
            <person name="Ng V."/>
            <person name="Grigoriev I.V."/>
            <person name="Jackson S.A."/>
            <person name="Sutton T.D.S."/>
            <person name="Dobson A.D.W."/>
            <person name="Rama T."/>
        </authorList>
    </citation>
    <scope>NUCLEOTIDE SEQUENCE</scope>
    <source>
        <strain evidence="3">TRa3180A</strain>
    </source>
</reference>
<feature type="non-terminal residue" evidence="3">
    <location>
        <position position="1"/>
    </location>
</feature>
<feature type="region of interest" description="Disordered" evidence="2">
    <location>
        <begin position="600"/>
        <end position="637"/>
    </location>
</feature>
<feature type="compositionally biased region" description="Polar residues" evidence="2">
    <location>
        <begin position="678"/>
        <end position="711"/>
    </location>
</feature>
<feature type="region of interest" description="Disordered" evidence="2">
    <location>
        <begin position="1"/>
        <end position="99"/>
    </location>
</feature>
<protein>
    <submittedName>
        <fullName evidence="3">Uncharacterized protein</fullName>
    </submittedName>
</protein>
<feature type="coiled-coil region" evidence="1">
    <location>
        <begin position="417"/>
        <end position="451"/>
    </location>
</feature>
<feature type="compositionally biased region" description="Basic and acidic residues" evidence="2">
    <location>
        <begin position="549"/>
        <end position="563"/>
    </location>
</feature>
<feature type="compositionally biased region" description="Basic and acidic residues" evidence="2">
    <location>
        <begin position="171"/>
        <end position="196"/>
    </location>
</feature>
<evidence type="ECO:0000256" key="2">
    <source>
        <dbReference type="SAM" id="MobiDB-lite"/>
    </source>
</evidence>
<accession>A0A9P7YUV3</accession>
<dbReference type="EMBL" id="MU254460">
    <property type="protein sequence ID" value="KAG9240394.1"/>
    <property type="molecule type" value="Genomic_DNA"/>
</dbReference>
<organism evidence="3 4">
    <name type="scientific">Calycina marina</name>
    <dbReference type="NCBI Taxonomy" id="1763456"/>
    <lineage>
        <taxon>Eukaryota</taxon>
        <taxon>Fungi</taxon>
        <taxon>Dikarya</taxon>
        <taxon>Ascomycota</taxon>
        <taxon>Pezizomycotina</taxon>
        <taxon>Leotiomycetes</taxon>
        <taxon>Helotiales</taxon>
        <taxon>Pezizellaceae</taxon>
        <taxon>Calycina</taxon>
    </lineage>
</organism>
<keyword evidence="4" id="KW-1185">Reference proteome</keyword>
<keyword evidence="1" id="KW-0175">Coiled coil</keyword>
<feature type="compositionally biased region" description="Low complexity" evidence="2">
    <location>
        <begin position="57"/>
        <end position="91"/>
    </location>
</feature>
<name>A0A9P7YUV3_9HELO</name>
<feature type="region of interest" description="Disordered" evidence="2">
    <location>
        <begin position="514"/>
        <end position="570"/>
    </location>
</feature>
<dbReference type="Proteomes" id="UP000887226">
    <property type="component" value="Unassembled WGS sequence"/>
</dbReference>
<comment type="caution">
    <text evidence="3">The sequence shown here is derived from an EMBL/GenBank/DDBJ whole genome shotgun (WGS) entry which is preliminary data.</text>
</comment>
<dbReference type="OrthoDB" id="5945798at2759"/>
<proteinExistence type="predicted"/>
<evidence type="ECO:0000256" key="1">
    <source>
        <dbReference type="SAM" id="Coils"/>
    </source>
</evidence>
<feature type="compositionally biased region" description="Acidic residues" evidence="2">
    <location>
        <begin position="531"/>
        <end position="542"/>
    </location>
</feature>
<feature type="region of interest" description="Disordered" evidence="2">
    <location>
        <begin position="143"/>
        <end position="196"/>
    </location>
</feature>